<accession>A0ABR2L805</accession>
<dbReference type="PANTHER" id="PTHR46817:SF1">
    <property type="entry name" value="SAC DOMAIN-CONTAINING PROTEIN"/>
    <property type="match status" value="1"/>
</dbReference>
<dbReference type="Proteomes" id="UP001470230">
    <property type="component" value="Unassembled WGS sequence"/>
</dbReference>
<dbReference type="CDD" id="cd00065">
    <property type="entry name" value="FYVE_like_SF"/>
    <property type="match status" value="1"/>
</dbReference>
<evidence type="ECO:0008006" key="3">
    <source>
        <dbReference type="Google" id="ProtNLM"/>
    </source>
</evidence>
<dbReference type="SUPFAM" id="SSF57903">
    <property type="entry name" value="FYVE/PHD zinc finger"/>
    <property type="match status" value="1"/>
</dbReference>
<evidence type="ECO:0000313" key="2">
    <source>
        <dbReference type="Proteomes" id="UP001470230"/>
    </source>
</evidence>
<evidence type="ECO:0000313" key="1">
    <source>
        <dbReference type="EMBL" id="KAK8899490.1"/>
    </source>
</evidence>
<gene>
    <name evidence="1" type="ORF">M9Y10_001806</name>
</gene>
<reference evidence="1 2" key="1">
    <citation type="submission" date="2024-04" db="EMBL/GenBank/DDBJ databases">
        <title>Tritrichomonas musculus Genome.</title>
        <authorList>
            <person name="Alves-Ferreira E."/>
            <person name="Grigg M."/>
            <person name="Lorenzi H."/>
            <person name="Galac M."/>
        </authorList>
    </citation>
    <scope>NUCLEOTIDE SEQUENCE [LARGE SCALE GENOMIC DNA]</scope>
    <source>
        <strain evidence="1 2">EAF2021</strain>
    </source>
</reference>
<dbReference type="EMBL" id="JAPFFF010000001">
    <property type="protein sequence ID" value="KAK8899490.1"/>
    <property type="molecule type" value="Genomic_DNA"/>
</dbReference>
<name>A0ABR2L805_9EUKA</name>
<protein>
    <recommendedName>
        <fullName evidence="3">FYVE-type domain-containing protein</fullName>
    </recommendedName>
</protein>
<organism evidence="1 2">
    <name type="scientific">Tritrichomonas musculus</name>
    <dbReference type="NCBI Taxonomy" id="1915356"/>
    <lineage>
        <taxon>Eukaryota</taxon>
        <taxon>Metamonada</taxon>
        <taxon>Parabasalia</taxon>
        <taxon>Tritrichomonadida</taxon>
        <taxon>Tritrichomonadidae</taxon>
        <taxon>Tritrichomonas</taxon>
    </lineage>
</organism>
<comment type="caution">
    <text evidence="1">The sequence shown here is derived from an EMBL/GenBank/DDBJ whole genome shotgun (WGS) entry which is preliminary data.</text>
</comment>
<dbReference type="InterPro" id="IPR011011">
    <property type="entry name" value="Znf_FYVE_PHD"/>
</dbReference>
<dbReference type="PANTHER" id="PTHR46817">
    <property type="entry name" value="PHOSPHOINOSITIDE PHOSPHATASE SAC9-RELATED"/>
    <property type="match status" value="1"/>
</dbReference>
<keyword evidence="2" id="KW-1185">Reference proteome</keyword>
<sequence>MEPSVCLIKTTTSGSCMVISHFNSPNSYIIWFDHFSGHPLHNGIPEYDVFPSEAKAKEYISSITKIERENRAQYLIGINNIKNHYLIISVITKTKELCKIMDKHPVYLINSYANWCLTLDNDSPYDENNAEQERQYFSYFPVPDLHFFCPTFDLTSKFGSPQDPTMIWNLRLLKPFQKLKIPCCVNLIQGSFGAANLGDKTFFYSIIRRCCLSSLPLAQEQEISEDKNLGNEFEIEYVLERFKGGHYETRSHVLRRCDLPHLFSHRMLSPEEATVIYSSFFNRLIELYHIPKISFIDLSDSSTSKNLLDPNGDTFLKNVITMISGAFDVEFEKFDWNHHSQIDIFKAANYLLGLLDKVVDNFGFDLMVWENGYPSVIQKQTGFCVVSDKSGFDQSIFGSFIIGLYYYSKIVNEFGIIPSVPDNYQSLSELKCTAHLFRFFIFSNRKLGQLSTIPTSFSERDFGILTNIKENNLFDKQNYQTSNNTKDIIKAFLKINSKSSIIYTEEDCVSIVPAAHVVYPSTLNLKIFSLFKNELSFIDPQEPITICLARPCNVTKIIFKLPKSNTSSYSFVKPSSVTVSGGMYLNRLFPLFEDILIVSGETIKTITISSRHQYTDKYQINANLSSIEKVRYVQFRFNSIFPRVTISNIFVYGNCEMKKKNEMSKILSENVDIDNYKQVQIPTFSEDVCPDTITSWEKKRLYSFLTFNDFALKMIERELNPFQMTVSSLIELKNYKNLSPGKIPCSVCGRKKSVYQCGMCGNFFCTSCKPQVETKEMQSESKSITVNICSDCSEIRNKILKLKPLLELLKARMVVKMYPFIGRYDPLLDRAGYQNRGTLIGTQFISEPPPGVTENSLAELVLDPSNDKVWDPKESFVPLLIYLKQESFIESISIRCNSPLKVILDNQEELEFVPPFTEHKLLFDNSFLILRANLVAPKIQIKNISIFGAPVSFGYPVYSMMPNSLPSKVREIQSKQTPQKDKSMIRFRIDQQESVFGLLFDEIVGDQTVFFEYVNDSNKKCIALQGEGVQSVVLLFKESGKKHEDLPSLLVKGRQQRRKQHHSLSQHIDLFIVHLMNVYFIFS</sequence>
<proteinExistence type="predicted"/>